<keyword evidence="3" id="KW-1185">Reference proteome</keyword>
<dbReference type="RefSeq" id="WP_302110247.1">
    <property type="nucleotide sequence ID" value="NZ_JAUKTR010000004.1"/>
</dbReference>
<dbReference type="Gene3D" id="1.20.1270.210">
    <property type="match status" value="1"/>
</dbReference>
<evidence type="ECO:0000256" key="1">
    <source>
        <dbReference type="SAM" id="MobiDB-lite"/>
    </source>
</evidence>
<dbReference type="Gene3D" id="3.40.140.120">
    <property type="match status" value="1"/>
</dbReference>
<dbReference type="Pfam" id="PF04860">
    <property type="entry name" value="Phage_portal"/>
    <property type="match status" value="1"/>
</dbReference>
<dbReference type="NCBIfam" id="TIGR01537">
    <property type="entry name" value="portal_HK97"/>
    <property type="match status" value="1"/>
</dbReference>
<reference evidence="2" key="1">
    <citation type="submission" date="2023-07" db="EMBL/GenBank/DDBJ databases">
        <title>Brevundimonas soil sp. nov., isolated from the soil of chemical plant.</title>
        <authorList>
            <person name="Wu N."/>
        </authorList>
    </citation>
    <scope>NUCLEOTIDE SEQUENCE</scope>
    <source>
        <strain evidence="2">XZ-24</strain>
    </source>
</reference>
<dbReference type="Gene3D" id="3.30.1120.70">
    <property type="match status" value="1"/>
</dbReference>
<organism evidence="2 3">
    <name type="scientific">Peiella sedimenti</name>
    <dbReference type="NCBI Taxonomy" id="3061083"/>
    <lineage>
        <taxon>Bacteria</taxon>
        <taxon>Pseudomonadati</taxon>
        <taxon>Pseudomonadota</taxon>
        <taxon>Alphaproteobacteria</taxon>
        <taxon>Caulobacterales</taxon>
        <taxon>Caulobacteraceae</taxon>
        <taxon>Peiella</taxon>
    </lineage>
</organism>
<proteinExistence type="predicted"/>
<gene>
    <name evidence="2" type="ORF">Q0812_10295</name>
</gene>
<dbReference type="Proteomes" id="UP001169063">
    <property type="component" value="Unassembled WGS sequence"/>
</dbReference>
<protein>
    <submittedName>
        <fullName evidence="2">Phage portal protein</fullName>
    </submittedName>
</protein>
<dbReference type="EMBL" id="JAUKTR010000004">
    <property type="protein sequence ID" value="MDO1559815.1"/>
    <property type="molecule type" value="Genomic_DNA"/>
</dbReference>
<feature type="region of interest" description="Disordered" evidence="1">
    <location>
        <begin position="1"/>
        <end position="20"/>
    </location>
</feature>
<sequence>MSFLGSIFGSPQPREDRSLENPSISLTDASAWRSLFGGGAAFSGELVTEDAALGVPAVWTAVNVIAGSIASLPLHLYKRSPEGRQRAEADPLDRIVHDQVNSDYLTSFAWRKWLVTRLLLTGRAFTFIERGGHGRVTNLWPLDSSRMAIEVRDGRRVYRYRRHDGRTVEYGAGEIIDLVWMPGADGISHVNPLDRNRNAIGLAIAAERYASIMFENGGIPPLALNGPTMSPQAAARASGDIAAALKATRDEKRNVLITPTGYDLKPIGFEPMKAQMLELRKFQITEVARVFNIPPAFLQDLSTGTYSNTEQQDLAFVKHTLTPWLELIEQELNAKLFSDKNRTNFVEFNLDGMLRGDLATRMTAYAQAVNAAVLTPNEARAIENRPAKEGGDDLLIQGATVKLNTVGAMKQESDAEGIPAIGKEKDEDV</sequence>
<dbReference type="InterPro" id="IPR006427">
    <property type="entry name" value="Portal_HK97"/>
</dbReference>
<name>A0ABT8SML1_9CAUL</name>
<accession>A0ABT8SML1</accession>
<comment type="caution">
    <text evidence="2">The sequence shown here is derived from an EMBL/GenBank/DDBJ whole genome shotgun (WGS) entry which is preliminary data.</text>
</comment>
<dbReference type="InterPro" id="IPR006944">
    <property type="entry name" value="Phage/GTA_portal"/>
</dbReference>
<evidence type="ECO:0000313" key="3">
    <source>
        <dbReference type="Proteomes" id="UP001169063"/>
    </source>
</evidence>
<evidence type="ECO:0000313" key="2">
    <source>
        <dbReference type="EMBL" id="MDO1559815.1"/>
    </source>
</evidence>